<sequence length="63" mass="6600">IADNNLALKEAQIRAPIGSMVISPIGKLKGALESAMFIKLRSGTSAISVTQDSPRTFTIILSG</sequence>
<accession>X0TQ24</accession>
<organism evidence="1">
    <name type="scientific">marine sediment metagenome</name>
    <dbReference type="NCBI Taxonomy" id="412755"/>
    <lineage>
        <taxon>unclassified sequences</taxon>
        <taxon>metagenomes</taxon>
        <taxon>ecological metagenomes</taxon>
    </lineage>
</organism>
<name>X0TQ24_9ZZZZ</name>
<reference evidence="1" key="1">
    <citation type="journal article" date="2014" name="Front. Microbiol.">
        <title>High frequency of phylogenetically diverse reductive dehalogenase-homologous genes in deep subseafloor sedimentary metagenomes.</title>
        <authorList>
            <person name="Kawai M."/>
            <person name="Futagami T."/>
            <person name="Toyoda A."/>
            <person name="Takaki Y."/>
            <person name="Nishi S."/>
            <person name="Hori S."/>
            <person name="Arai W."/>
            <person name="Tsubouchi T."/>
            <person name="Morono Y."/>
            <person name="Uchiyama I."/>
            <person name="Ito T."/>
            <person name="Fujiyama A."/>
            <person name="Inagaki F."/>
            <person name="Takami H."/>
        </authorList>
    </citation>
    <scope>NUCLEOTIDE SEQUENCE</scope>
    <source>
        <strain evidence="1">Expedition CK06-06</strain>
    </source>
</reference>
<dbReference type="AlphaFoldDB" id="X0TQ24"/>
<evidence type="ECO:0000313" key="1">
    <source>
        <dbReference type="EMBL" id="GAF95354.1"/>
    </source>
</evidence>
<comment type="caution">
    <text evidence="1">The sequence shown here is derived from an EMBL/GenBank/DDBJ whole genome shotgun (WGS) entry which is preliminary data.</text>
</comment>
<dbReference type="EMBL" id="BARS01017204">
    <property type="protein sequence ID" value="GAF95354.1"/>
    <property type="molecule type" value="Genomic_DNA"/>
</dbReference>
<feature type="non-terminal residue" evidence="1">
    <location>
        <position position="1"/>
    </location>
</feature>
<proteinExistence type="predicted"/>
<gene>
    <name evidence="1" type="ORF">S01H1_28176</name>
</gene>
<protein>
    <submittedName>
        <fullName evidence="1">Uncharacterized protein</fullName>
    </submittedName>
</protein>